<keyword evidence="2" id="KW-1185">Reference proteome</keyword>
<dbReference type="Proteomes" id="UP000316560">
    <property type="component" value="Unassembled WGS sequence"/>
</dbReference>
<proteinExistence type="predicted"/>
<evidence type="ECO:0000313" key="1">
    <source>
        <dbReference type="EMBL" id="TQO19486.1"/>
    </source>
</evidence>
<dbReference type="EMBL" id="VFRA01000001">
    <property type="protein sequence ID" value="TQO19486.1"/>
    <property type="molecule type" value="Genomic_DNA"/>
</dbReference>
<dbReference type="AlphaFoldDB" id="A0A8H2KA42"/>
<name>A0A8H2KA42_9MICO</name>
<gene>
    <name evidence="1" type="ORF">FB472_1043</name>
</gene>
<protein>
    <submittedName>
        <fullName evidence="1">Uncharacterized protein</fullName>
    </submittedName>
</protein>
<organism evidence="1 2">
    <name type="scientific">Rhodoglobus vestalii</name>
    <dbReference type="NCBI Taxonomy" id="193384"/>
    <lineage>
        <taxon>Bacteria</taxon>
        <taxon>Bacillati</taxon>
        <taxon>Actinomycetota</taxon>
        <taxon>Actinomycetes</taxon>
        <taxon>Micrococcales</taxon>
        <taxon>Microbacteriaceae</taxon>
        <taxon>Rhodoglobus</taxon>
    </lineage>
</organism>
<reference evidence="1 2" key="1">
    <citation type="submission" date="2019-06" db="EMBL/GenBank/DDBJ databases">
        <title>Sequencing the genomes of 1000 actinobacteria strains.</title>
        <authorList>
            <person name="Klenk H.-P."/>
        </authorList>
    </citation>
    <scope>NUCLEOTIDE SEQUENCE [LARGE SCALE GENOMIC DNA]</scope>
    <source>
        <strain evidence="1 2">DSM 21947</strain>
    </source>
</reference>
<accession>A0A8H2KA42</accession>
<evidence type="ECO:0000313" key="2">
    <source>
        <dbReference type="Proteomes" id="UP000316560"/>
    </source>
</evidence>
<comment type="caution">
    <text evidence="1">The sequence shown here is derived from an EMBL/GenBank/DDBJ whole genome shotgun (WGS) entry which is preliminary data.</text>
</comment>
<sequence>MDLATLNSTGTASAFELKLSSFQRVLEQAIYNRLSFDRSWIVVANTPNDDNLAVAREYGIGVIVLQDRMRVVALAAKQPRSNRKIRSRLLGRLLGQQKETRVR</sequence>